<dbReference type="Proteomes" id="UP001274830">
    <property type="component" value="Unassembled WGS sequence"/>
</dbReference>
<evidence type="ECO:0000256" key="1">
    <source>
        <dbReference type="SAM" id="MobiDB-lite"/>
    </source>
</evidence>
<keyword evidence="3" id="KW-1185">Reference proteome</keyword>
<dbReference type="EMBL" id="JAUTXT010000021">
    <property type="protein sequence ID" value="KAK3674097.1"/>
    <property type="molecule type" value="Genomic_DNA"/>
</dbReference>
<evidence type="ECO:0000313" key="2">
    <source>
        <dbReference type="EMBL" id="KAK3674097.1"/>
    </source>
</evidence>
<reference evidence="2" key="1">
    <citation type="submission" date="2023-07" db="EMBL/GenBank/DDBJ databases">
        <title>Black Yeasts Isolated from many extreme environments.</title>
        <authorList>
            <person name="Coleine C."/>
            <person name="Stajich J.E."/>
            <person name="Selbmann L."/>
        </authorList>
    </citation>
    <scope>NUCLEOTIDE SEQUENCE</scope>
    <source>
        <strain evidence="2">CCFEE 5485</strain>
    </source>
</reference>
<feature type="region of interest" description="Disordered" evidence="1">
    <location>
        <begin position="592"/>
        <end position="680"/>
    </location>
</feature>
<gene>
    <name evidence="2" type="ORF">LTR78_005944</name>
</gene>
<accession>A0AAE0WLW1</accession>
<feature type="region of interest" description="Disordered" evidence="1">
    <location>
        <begin position="98"/>
        <end position="124"/>
    </location>
</feature>
<evidence type="ECO:0000313" key="3">
    <source>
        <dbReference type="Proteomes" id="UP001274830"/>
    </source>
</evidence>
<dbReference type="AlphaFoldDB" id="A0AAE0WLW1"/>
<proteinExistence type="predicted"/>
<comment type="caution">
    <text evidence="2">The sequence shown here is derived from an EMBL/GenBank/DDBJ whole genome shotgun (WGS) entry which is preliminary data.</text>
</comment>
<protein>
    <submittedName>
        <fullName evidence="2">Uncharacterized protein</fullName>
    </submittedName>
</protein>
<sequence length="744" mass="81982">MPTYHAVGITVSLAVADLKATCSNVVDKRMGPKQREDADRIYDIFSHGRTLTESPIGVDGSTKGVMQFIGTNDDLPFFLVEAGDGVLSVPAIDPQLMATQDKASKTEPDTDDSPLTSLGATPTNANVSLSNIQHSVATSLPVSAKERGKKAQNNEHDKSLTFASFDRARGLLDAPNGPKALSLTVQISDRSYLPTTTERGRNVSQDLKVEIFLNGQLVGLSFINPRGAAVELKNDRVRYHGTRVHRQLEKPWIYDNAREGESAEVRWDNVSRKLDDEAQARGHNRWGDFSASAEFLLALSQRELPERLRGNNGIAIIDIIITAGNGRKYGPDTSYIRVPTRMDDSTHAAAHGEPRVDELEDADTLFGIRLPTRSPYQSFASAVQPHVTLPQSSPEVPLMRQRSAALLPQTPTKRKQKVDLGDLTLDGIDLDAKVSPFENSRRKAGQQRNLRQRLRDISQMNAKNKAKALEALSEELDEDQLELVKKTFAEDIDEDMEPSPSKRARLDPSCGLTLDHQYGLNMLADAAMSQDGTLNSMQLWRSTPAPRVQHPADPFTANIDYDAEARLTQDRMNMALEAGAGFSGPLMRHLAATSPRSTPEKRTNAGSLAKSPCKVPVKATPRNKAVKTPTPQRSTYRPDEFGSPIPIDPVLTASARQRATPQRRNKDESPSKKFGLGSDRTRKAWYPNEISADQAFEDFEIPDLCKGSVVTYSEDLEMKRQIGKARGGEFLEKSVVVGMRFVVV</sequence>
<organism evidence="2 3">
    <name type="scientific">Recurvomyces mirabilis</name>
    <dbReference type="NCBI Taxonomy" id="574656"/>
    <lineage>
        <taxon>Eukaryota</taxon>
        <taxon>Fungi</taxon>
        <taxon>Dikarya</taxon>
        <taxon>Ascomycota</taxon>
        <taxon>Pezizomycotina</taxon>
        <taxon>Dothideomycetes</taxon>
        <taxon>Dothideomycetidae</taxon>
        <taxon>Mycosphaerellales</taxon>
        <taxon>Teratosphaeriaceae</taxon>
        <taxon>Recurvomyces</taxon>
    </lineage>
</organism>
<name>A0AAE0WLW1_9PEZI</name>
<feature type="compositionally biased region" description="Polar residues" evidence="1">
    <location>
        <begin position="113"/>
        <end position="124"/>
    </location>
</feature>